<dbReference type="Gene3D" id="3.40.50.10330">
    <property type="entry name" value="Probable inorganic polyphosphate/atp-NAD kinase, domain 1"/>
    <property type="match status" value="1"/>
</dbReference>
<gene>
    <name evidence="6" type="ORF">DB32_003476</name>
</gene>
<dbReference type="Proteomes" id="UP000034883">
    <property type="component" value="Chromosome"/>
</dbReference>
<dbReference type="InterPro" id="IPR045540">
    <property type="entry name" value="YegS/DAGK_C"/>
</dbReference>
<protein>
    <submittedName>
        <fullName evidence="6">Transcription regulator</fullName>
    </submittedName>
</protein>
<evidence type="ECO:0000256" key="1">
    <source>
        <dbReference type="ARBA" id="ARBA00022679"/>
    </source>
</evidence>
<keyword evidence="1" id="KW-0808">Transferase</keyword>
<evidence type="ECO:0000256" key="2">
    <source>
        <dbReference type="ARBA" id="ARBA00022741"/>
    </source>
</evidence>
<dbReference type="GO" id="GO:0005524">
    <property type="term" value="F:ATP binding"/>
    <property type="evidence" value="ECO:0007669"/>
    <property type="project" value="UniProtKB-KW"/>
</dbReference>
<organism evidence="6 7">
    <name type="scientific">Sandaracinus amylolyticus</name>
    <dbReference type="NCBI Taxonomy" id="927083"/>
    <lineage>
        <taxon>Bacteria</taxon>
        <taxon>Pseudomonadati</taxon>
        <taxon>Myxococcota</taxon>
        <taxon>Polyangia</taxon>
        <taxon>Polyangiales</taxon>
        <taxon>Sandaracinaceae</taxon>
        <taxon>Sandaracinus</taxon>
    </lineage>
</organism>
<dbReference type="InterPro" id="IPR017438">
    <property type="entry name" value="ATP-NAD_kinase_N"/>
</dbReference>
<evidence type="ECO:0000256" key="4">
    <source>
        <dbReference type="ARBA" id="ARBA00022840"/>
    </source>
</evidence>
<evidence type="ECO:0000256" key="3">
    <source>
        <dbReference type="ARBA" id="ARBA00022777"/>
    </source>
</evidence>
<dbReference type="InterPro" id="IPR005218">
    <property type="entry name" value="Diacylglycerol/lipid_kinase"/>
</dbReference>
<evidence type="ECO:0000259" key="5">
    <source>
        <dbReference type="PROSITE" id="PS50146"/>
    </source>
</evidence>
<keyword evidence="3" id="KW-0418">Kinase</keyword>
<keyword evidence="2" id="KW-0547">Nucleotide-binding</keyword>
<reference evidence="6 7" key="1">
    <citation type="submission" date="2015-03" db="EMBL/GenBank/DDBJ databases">
        <title>Genome assembly of Sandaracinus amylolyticus DSM 53668.</title>
        <authorList>
            <person name="Sharma G."/>
            <person name="Subramanian S."/>
        </authorList>
    </citation>
    <scope>NUCLEOTIDE SEQUENCE [LARGE SCALE GENOMIC DNA]</scope>
    <source>
        <strain evidence="6 7">DSM 53668</strain>
    </source>
</reference>
<keyword evidence="4" id="KW-0067">ATP-binding</keyword>
<dbReference type="PROSITE" id="PS50146">
    <property type="entry name" value="DAGK"/>
    <property type="match status" value="1"/>
</dbReference>
<dbReference type="STRING" id="927083.DB32_003476"/>
<dbReference type="NCBIfam" id="TIGR00147">
    <property type="entry name" value="YegS/Rv2252/BmrU family lipid kinase"/>
    <property type="match status" value="1"/>
</dbReference>
<dbReference type="EMBL" id="CP011125">
    <property type="protein sequence ID" value="AKF06327.1"/>
    <property type="molecule type" value="Genomic_DNA"/>
</dbReference>
<dbReference type="InterPro" id="IPR001206">
    <property type="entry name" value="Diacylglycerol_kinase_cat_dom"/>
</dbReference>
<dbReference type="GO" id="GO:0016301">
    <property type="term" value="F:kinase activity"/>
    <property type="evidence" value="ECO:0007669"/>
    <property type="project" value="UniProtKB-KW"/>
</dbReference>
<dbReference type="InterPro" id="IPR016064">
    <property type="entry name" value="NAD/diacylglycerol_kinase_sf"/>
</dbReference>
<dbReference type="Gene3D" id="2.60.200.40">
    <property type="match status" value="1"/>
</dbReference>
<accession>A0A0F6W3G7</accession>
<dbReference type="SMART" id="SM00046">
    <property type="entry name" value="DAGKc"/>
    <property type="match status" value="1"/>
</dbReference>
<dbReference type="InterPro" id="IPR050187">
    <property type="entry name" value="Lipid_Phosphate_FormReg"/>
</dbReference>
<dbReference type="GO" id="GO:0008654">
    <property type="term" value="P:phospholipid biosynthetic process"/>
    <property type="evidence" value="ECO:0007669"/>
    <property type="project" value="InterPro"/>
</dbReference>
<dbReference type="PANTHER" id="PTHR12358">
    <property type="entry name" value="SPHINGOSINE KINASE"/>
    <property type="match status" value="1"/>
</dbReference>
<feature type="domain" description="DAGKc" evidence="5">
    <location>
        <begin position="1"/>
        <end position="130"/>
    </location>
</feature>
<dbReference type="Pfam" id="PF19279">
    <property type="entry name" value="YegS_C"/>
    <property type="match status" value="1"/>
</dbReference>
<evidence type="ECO:0000313" key="7">
    <source>
        <dbReference type="Proteomes" id="UP000034883"/>
    </source>
</evidence>
<name>A0A0F6W3G7_9BACT</name>
<proteinExistence type="predicted"/>
<sequence length="294" mass="31163">MAIVNPAAGGGRCGERADEALETLRRGGMTIDVVRTESPGHATTLARDAAASGRTHFLAVGGDGTTFEILNGLFPRREGGEPPTVAMLPLGTGNSFLRDFGIEGAEAAMAAILRAEEHPCDVLRIDHARGVLHSINIVGVGFSADVGALTNRRYKHLGAAGYVVAVLRTAIGLRSPTFPLRIDGGALDARPAILLSFCNSRCTAGTMRMAPNAEVSDGMLDVIRIGPRSRLSFVSAFPSIFAGRHVQKEGVEEARAKRVELELDHEVDTMIDGEVLPLRLRSIEVVPGALRVIA</sequence>
<keyword evidence="7" id="KW-1185">Reference proteome</keyword>
<dbReference type="SUPFAM" id="SSF111331">
    <property type="entry name" value="NAD kinase/diacylglycerol kinase-like"/>
    <property type="match status" value="1"/>
</dbReference>
<dbReference type="KEGG" id="samy:DB32_003476"/>
<dbReference type="PANTHER" id="PTHR12358:SF54">
    <property type="entry name" value="SPHINGOSINE KINASE RELATED PROTEIN"/>
    <property type="match status" value="1"/>
</dbReference>
<evidence type="ECO:0000313" key="6">
    <source>
        <dbReference type="EMBL" id="AKF06327.1"/>
    </source>
</evidence>
<dbReference type="AlphaFoldDB" id="A0A0F6W3G7"/>
<dbReference type="Pfam" id="PF00781">
    <property type="entry name" value="DAGK_cat"/>
    <property type="match status" value="1"/>
</dbReference>